<protein>
    <submittedName>
        <fullName evidence="6">Baseplate J/gp47 family protein</fullName>
    </submittedName>
</protein>
<evidence type="ECO:0000259" key="4">
    <source>
        <dbReference type="Pfam" id="PF26079"/>
    </source>
</evidence>
<feature type="domain" description="Baseplate J-like central" evidence="3">
    <location>
        <begin position="191"/>
        <end position="260"/>
    </location>
</feature>
<proteinExistence type="inferred from homology"/>
<dbReference type="InterPro" id="IPR052399">
    <property type="entry name" value="Phage_Baseplate_Assmbl_Protein"/>
</dbReference>
<dbReference type="Pfam" id="PF04865">
    <property type="entry name" value="Baseplate_J"/>
    <property type="match status" value="1"/>
</dbReference>
<evidence type="ECO:0000313" key="5">
    <source>
        <dbReference type="Proteomes" id="UP000675920"/>
    </source>
</evidence>
<feature type="domain" description="Baseplate protein J-like barrel" evidence="2">
    <location>
        <begin position="90"/>
        <end position="170"/>
    </location>
</feature>
<dbReference type="PANTHER" id="PTHR37829">
    <property type="entry name" value="PHAGE-LIKE ELEMENT PBSX PROTEIN XKDT"/>
    <property type="match status" value="1"/>
</dbReference>
<evidence type="ECO:0000259" key="3">
    <source>
        <dbReference type="Pfam" id="PF26078"/>
    </source>
</evidence>
<organism evidence="5 6">
    <name type="scientific">Derxia gummosa DSM 723</name>
    <dbReference type="NCBI Taxonomy" id="1121388"/>
    <lineage>
        <taxon>Bacteria</taxon>
        <taxon>Pseudomonadati</taxon>
        <taxon>Pseudomonadota</taxon>
        <taxon>Betaproteobacteria</taxon>
        <taxon>Burkholderiales</taxon>
        <taxon>Alcaligenaceae</taxon>
        <taxon>Derxia</taxon>
    </lineage>
</organism>
<dbReference type="Pfam" id="PF26078">
    <property type="entry name" value="Baseplate_J_M"/>
    <property type="match status" value="1"/>
</dbReference>
<reference evidence="6" key="1">
    <citation type="submission" date="2025-08" db="UniProtKB">
        <authorList>
            <consortium name="RefSeq"/>
        </authorList>
    </citation>
    <scope>IDENTIFICATION</scope>
</reference>
<evidence type="ECO:0000313" key="6">
    <source>
        <dbReference type="RefSeq" id="WP_028310988.1"/>
    </source>
</evidence>
<evidence type="ECO:0000256" key="1">
    <source>
        <dbReference type="ARBA" id="ARBA00038087"/>
    </source>
</evidence>
<accession>A0A8B6X2T0</accession>
<dbReference type="Proteomes" id="UP000675920">
    <property type="component" value="Unplaced"/>
</dbReference>
<comment type="similarity">
    <text evidence="1">Belongs to the Mu gp47/PBSX XkdT family.</text>
</comment>
<dbReference type="Pfam" id="PF26079">
    <property type="entry name" value="Baseplate_J_C"/>
    <property type="match status" value="1"/>
</dbReference>
<dbReference type="InterPro" id="IPR058530">
    <property type="entry name" value="Baseplate_J-like_C"/>
</dbReference>
<dbReference type="RefSeq" id="WP_028310988.1">
    <property type="nucleotide sequence ID" value="NZ_AXWS01000008.1"/>
</dbReference>
<name>A0A8B6X2T0_9BURK</name>
<feature type="domain" description="Baseplate J-like C-terminal" evidence="4">
    <location>
        <begin position="273"/>
        <end position="345"/>
    </location>
</feature>
<sequence length="345" mass="35077">MAYDRPTLPALITRINADLLGSLGTGDALRRAEAPVYGRVISYAVHGLYGYQQWAAAQAIPSTSDTEALDRWASIWLAGGRKAATTSAGTLTLTTTAGAVITAGRRAVALDGVEYVVTGSVTATGSSTTVNIEAIEAGAAGNRDAGQVLTLVSPIAGVQAAGIASALVGGADAETDDDLSARITARIQSPPQGGAEDDYVAWALECDGITRAWVTTAPPYVYVRVMAGSAIPSGAQVAAVQSYIDAPSRRPVTARLVVLAPVAAPLNLVISDLVPDTASVRMAVAEAFEAFILAEAAPGATITHSRLVQALSSAAGETSHTLVSPAADVTHAVGEIATVGTITWS</sequence>
<evidence type="ECO:0000259" key="2">
    <source>
        <dbReference type="Pfam" id="PF04865"/>
    </source>
</evidence>
<dbReference type="OrthoDB" id="7565172at2"/>
<keyword evidence="5" id="KW-1185">Reference proteome</keyword>
<dbReference type="InterPro" id="IPR058531">
    <property type="entry name" value="Baseplate_J_M"/>
</dbReference>
<dbReference type="InterPro" id="IPR006949">
    <property type="entry name" value="Barrel_Baseplate_J-like"/>
</dbReference>
<dbReference type="AlphaFoldDB" id="A0A8B6X2T0"/>
<dbReference type="PANTHER" id="PTHR37829:SF3">
    <property type="entry name" value="PROTEIN JAYE-RELATED"/>
    <property type="match status" value="1"/>
</dbReference>